<dbReference type="PANTHER" id="PTHR18763:SF0">
    <property type="entry name" value="WD REPEAT-CONTAINING PROTEIN 18"/>
    <property type="match status" value="1"/>
</dbReference>
<dbReference type="GO" id="GO:0006261">
    <property type="term" value="P:DNA-templated DNA replication"/>
    <property type="evidence" value="ECO:0007669"/>
    <property type="project" value="TreeGrafter"/>
</dbReference>
<dbReference type="PANTHER" id="PTHR18763">
    <property type="entry name" value="WD-REPEAT PROTEIN 18"/>
    <property type="match status" value="1"/>
</dbReference>
<feature type="coiled-coil region" evidence="5">
    <location>
        <begin position="174"/>
        <end position="208"/>
    </location>
</feature>
<dbReference type="Pfam" id="PF00400">
    <property type="entry name" value="WD40"/>
    <property type="match status" value="1"/>
</dbReference>
<feature type="compositionally biased region" description="Low complexity" evidence="6">
    <location>
        <begin position="227"/>
        <end position="236"/>
    </location>
</feature>
<keyword evidence="2 4" id="KW-0853">WD repeat</keyword>
<dbReference type="SMART" id="SM00320">
    <property type="entry name" value="WD40"/>
    <property type="match status" value="1"/>
</dbReference>
<feature type="signal peptide" evidence="7">
    <location>
        <begin position="1"/>
        <end position="23"/>
    </location>
</feature>
<evidence type="ECO:0000313" key="9">
    <source>
        <dbReference type="Proteomes" id="UP000278143"/>
    </source>
</evidence>
<feature type="region of interest" description="Disordered" evidence="6">
    <location>
        <begin position="220"/>
        <end position="276"/>
    </location>
</feature>
<feature type="region of interest" description="Disordered" evidence="6">
    <location>
        <begin position="45"/>
        <end position="80"/>
    </location>
</feature>
<reference evidence="9" key="1">
    <citation type="journal article" date="2018" name="Nat. Microbiol.">
        <title>Leveraging single-cell genomics to expand the fungal tree of life.</title>
        <authorList>
            <person name="Ahrendt S.R."/>
            <person name="Quandt C.A."/>
            <person name="Ciobanu D."/>
            <person name="Clum A."/>
            <person name="Salamov A."/>
            <person name="Andreopoulos B."/>
            <person name="Cheng J.F."/>
            <person name="Woyke T."/>
            <person name="Pelin A."/>
            <person name="Henrissat B."/>
            <person name="Reynolds N.K."/>
            <person name="Benny G.L."/>
            <person name="Smith M.E."/>
            <person name="James T.Y."/>
            <person name="Grigoriev I.V."/>
        </authorList>
    </citation>
    <scope>NUCLEOTIDE SEQUENCE [LARGE SCALE GENOMIC DNA]</scope>
    <source>
        <strain evidence="9">Benny S71-1</strain>
    </source>
</reference>
<dbReference type="Proteomes" id="UP000278143">
    <property type="component" value="Unassembled WGS sequence"/>
</dbReference>
<evidence type="ECO:0000256" key="4">
    <source>
        <dbReference type="PROSITE-ProRule" id="PRU00221"/>
    </source>
</evidence>
<evidence type="ECO:0000256" key="5">
    <source>
        <dbReference type="SAM" id="Coils"/>
    </source>
</evidence>
<evidence type="ECO:0000256" key="6">
    <source>
        <dbReference type="SAM" id="MobiDB-lite"/>
    </source>
</evidence>
<feature type="repeat" description="WD" evidence="4">
    <location>
        <begin position="92"/>
        <end position="133"/>
    </location>
</feature>
<dbReference type="PROSITE" id="PS00678">
    <property type="entry name" value="WD_REPEATS_1"/>
    <property type="match status" value="1"/>
</dbReference>
<dbReference type="InterPro" id="IPR015943">
    <property type="entry name" value="WD40/YVTN_repeat-like_dom_sf"/>
</dbReference>
<protein>
    <submittedName>
        <fullName evidence="8">Uncharacterized protein</fullName>
    </submittedName>
</protein>
<feature type="compositionally biased region" description="Polar residues" evidence="6">
    <location>
        <begin position="252"/>
        <end position="263"/>
    </location>
</feature>
<dbReference type="SUPFAM" id="SSF50978">
    <property type="entry name" value="WD40 repeat-like"/>
    <property type="match status" value="1"/>
</dbReference>
<dbReference type="InterPro" id="IPR036322">
    <property type="entry name" value="WD40_repeat_dom_sf"/>
</dbReference>
<accession>A0A4V1J0P5</accession>
<dbReference type="PROSITE" id="PS50294">
    <property type="entry name" value="WD_REPEATS_REGION"/>
    <property type="match status" value="1"/>
</dbReference>
<feature type="non-terminal residue" evidence="8">
    <location>
        <position position="1"/>
    </location>
</feature>
<keyword evidence="7" id="KW-0732">Signal</keyword>
<name>A0A4V1J0P5_9FUNG</name>
<keyword evidence="5" id="KW-0175">Coiled coil</keyword>
<feature type="chain" id="PRO_5020775405" evidence="7">
    <location>
        <begin position="24"/>
        <end position="276"/>
    </location>
</feature>
<keyword evidence="3" id="KW-0677">Repeat</keyword>
<sequence length="276" mass="29770">GRLLLTLLFPVALHACHVHPSETVVLVGGHQGLIYQADLYRRREEAEGEAVDGPGGSWEPAGQESITGSGSGGGVEGVALPGARGGQAGKLFQGHSGAVTGLAVSMDGTLLVSSSEDTTVKVWDMASRQLLRTFTQHKERHDHMDFDDFDEALAPEPTEHADLLEEWLTRRQQAPDAQQKLREHAEQLQRELQRLQQHHTRVRQLQDELYQGAVSSFLAHRQQQTEASAAAASSSSPDPIADHHNAGRGAQDTDQVMSDSQHAGASMAMAVSPSSK</sequence>
<evidence type="ECO:0000256" key="7">
    <source>
        <dbReference type="SAM" id="SignalP"/>
    </source>
</evidence>
<evidence type="ECO:0000256" key="2">
    <source>
        <dbReference type="ARBA" id="ARBA00022574"/>
    </source>
</evidence>
<dbReference type="GO" id="GO:0005656">
    <property type="term" value="C:nuclear pre-replicative complex"/>
    <property type="evidence" value="ECO:0007669"/>
    <property type="project" value="TreeGrafter"/>
</dbReference>
<evidence type="ECO:0000256" key="3">
    <source>
        <dbReference type="ARBA" id="ARBA00022737"/>
    </source>
</evidence>
<comment type="similarity">
    <text evidence="1">Belongs to the WD repeat IPI3/WDR18 family.</text>
</comment>
<dbReference type="GO" id="GO:0006364">
    <property type="term" value="P:rRNA processing"/>
    <property type="evidence" value="ECO:0007669"/>
    <property type="project" value="TreeGrafter"/>
</dbReference>
<dbReference type="GO" id="GO:0120330">
    <property type="term" value="C:rixosome complex"/>
    <property type="evidence" value="ECO:0007669"/>
    <property type="project" value="TreeGrafter"/>
</dbReference>
<evidence type="ECO:0000256" key="1">
    <source>
        <dbReference type="ARBA" id="ARBA00010143"/>
    </source>
</evidence>
<proteinExistence type="inferred from homology"/>
<dbReference type="OrthoDB" id="756370at2759"/>
<dbReference type="PROSITE" id="PS50082">
    <property type="entry name" value="WD_REPEATS_2"/>
    <property type="match status" value="1"/>
</dbReference>
<dbReference type="AlphaFoldDB" id="A0A4V1J0P5"/>
<evidence type="ECO:0000313" key="8">
    <source>
        <dbReference type="EMBL" id="RKP22279.1"/>
    </source>
</evidence>
<organism evidence="8 9">
    <name type="scientific">Syncephalis pseudoplumigaleata</name>
    <dbReference type="NCBI Taxonomy" id="1712513"/>
    <lineage>
        <taxon>Eukaryota</taxon>
        <taxon>Fungi</taxon>
        <taxon>Fungi incertae sedis</taxon>
        <taxon>Zoopagomycota</taxon>
        <taxon>Zoopagomycotina</taxon>
        <taxon>Zoopagomycetes</taxon>
        <taxon>Zoopagales</taxon>
        <taxon>Piptocephalidaceae</taxon>
        <taxon>Syncephalis</taxon>
    </lineage>
</organism>
<gene>
    <name evidence="8" type="ORF">SYNPS1DRAFT_32144</name>
</gene>
<keyword evidence="9" id="KW-1185">Reference proteome</keyword>
<dbReference type="Gene3D" id="2.130.10.10">
    <property type="entry name" value="YVTN repeat-like/Quinoprotein amine dehydrogenase"/>
    <property type="match status" value="1"/>
</dbReference>
<dbReference type="InterPro" id="IPR019775">
    <property type="entry name" value="WD40_repeat_CS"/>
</dbReference>
<dbReference type="EMBL" id="KZ992316">
    <property type="protein sequence ID" value="RKP22279.1"/>
    <property type="molecule type" value="Genomic_DNA"/>
</dbReference>
<dbReference type="InterPro" id="IPR045227">
    <property type="entry name" value="WDR18/Ipi3/RID3"/>
</dbReference>
<dbReference type="InterPro" id="IPR001680">
    <property type="entry name" value="WD40_rpt"/>
</dbReference>